<dbReference type="AlphaFoldDB" id="A0A3Q9FRW3"/>
<organism evidence="4 5">
    <name type="scientific">Flammeovirga pectinis</name>
    <dbReference type="NCBI Taxonomy" id="2494373"/>
    <lineage>
        <taxon>Bacteria</taxon>
        <taxon>Pseudomonadati</taxon>
        <taxon>Bacteroidota</taxon>
        <taxon>Cytophagia</taxon>
        <taxon>Cytophagales</taxon>
        <taxon>Flammeovirgaceae</taxon>
        <taxon>Flammeovirga</taxon>
    </lineage>
</organism>
<evidence type="ECO:0000313" key="5">
    <source>
        <dbReference type="Proteomes" id="UP000267268"/>
    </source>
</evidence>
<dbReference type="Proteomes" id="UP000267268">
    <property type="component" value="Chromosome 1"/>
</dbReference>
<keyword evidence="2" id="KW-0812">Transmembrane</keyword>
<evidence type="ECO:0000313" key="4">
    <source>
        <dbReference type="EMBL" id="AZQ63325.1"/>
    </source>
</evidence>
<keyword evidence="2" id="KW-0472">Membrane</keyword>
<proteinExistence type="predicted"/>
<dbReference type="PANTHER" id="PTHR43446">
    <property type="entry name" value="MEMBRANE PROTEIN-RELATED"/>
    <property type="match status" value="1"/>
</dbReference>
<dbReference type="RefSeq" id="WP_126615705.1">
    <property type="nucleotide sequence ID" value="NZ_CP034562.1"/>
</dbReference>
<dbReference type="EMBL" id="CP034562">
    <property type="protein sequence ID" value="AZQ63325.1"/>
    <property type="molecule type" value="Genomic_DNA"/>
</dbReference>
<dbReference type="SUPFAM" id="SSF117892">
    <property type="entry name" value="Band 7/SPFH domain"/>
    <property type="match status" value="1"/>
</dbReference>
<dbReference type="InterPro" id="IPR036013">
    <property type="entry name" value="Band_7/SPFH_dom_sf"/>
</dbReference>
<dbReference type="InterPro" id="IPR001107">
    <property type="entry name" value="Band_7"/>
</dbReference>
<name>A0A3Q9FRW3_9BACT</name>
<keyword evidence="5" id="KW-1185">Reference proteome</keyword>
<dbReference type="OrthoDB" id="9813479at2"/>
<keyword evidence="2" id="KW-1133">Transmembrane helix</keyword>
<evidence type="ECO:0000256" key="1">
    <source>
        <dbReference type="ARBA" id="ARBA00004167"/>
    </source>
</evidence>
<feature type="domain" description="Band 7" evidence="3">
    <location>
        <begin position="58"/>
        <end position="218"/>
    </location>
</feature>
<dbReference type="GO" id="GO:0016020">
    <property type="term" value="C:membrane"/>
    <property type="evidence" value="ECO:0007669"/>
    <property type="project" value="UniProtKB-SubCell"/>
</dbReference>
<dbReference type="KEGG" id="fll:EI427_14070"/>
<feature type="transmembrane region" description="Helical" evidence="2">
    <location>
        <begin position="12"/>
        <end position="29"/>
    </location>
</feature>
<dbReference type="PANTHER" id="PTHR43446:SF1">
    <property type="entry name" value="BAND 7 DOMAIN-CONTAINING PROTEIN"/>
    <property type="match status" value="1"/>
</dbReference>
<reference evidence="4 5" key="1">
    <citation type="submission" date="2018-12" db="EMBL/GenBank/DDBJ databases">
        <title>Flammeovirga pectinis sp. nov., isolated from the gut of the Korean scallop, Patinopecten yessoensis.</title>
        <authorList>
            <person name="Bae J.-W."/>
            <person name="Jeong Y.-S."/>
            <person name="Kang W."/>
        </authorList>
    </citation>
    <scope>NUCLEOTIDE SEQUENCE [LARGE SCALE GENOMIC DNA]</scope>
    <source>
        <strain evidence="4 5">L12M1</strain>
    </source>
</reference>
<dbReference type="Pfam" id="PF01145">
    <property type="entry name" value="Band_7"/>
    <property type="match status" value="1"/>
</dbReference>
<feature type="transmembrane region" description="Helical" evidence="2">
    <location>
        <begin position="35"/>
        <end position="53"/>
    </location>
</feature>
<evidence type="ECO:0000259" key="3">
    <source>
        <dbReference type="Pfam" id="PF01145"/>
    </source>
</evidence>
<evidence type="ECO:0000256" key="2">
    <source>
        <dbReference type="SAM" id="Phobius"/>
    </source>
</evidence>
<sequence length="249" mass="27882">MTDKYIKGFSGYIMIVLQAALFGLAGYVLSLPDLGAVSMLILFIDLVLIRGYFVTHQGEGVLLSLMGKYKGTIDVAGFYWSHPFRSVKRVSLKDHVNMVGPWATFAKDGVQLEVSIELRWKVEDAAKAQYGLSDIQESVSSIAKETAQTLIEMYPYEDLGKERVSLRLHSNTISSAYATALKKKLLENGLYLESARFNGIRLLNKKRSTEEAVSLAQQMVQEVDELDQLSESEKADMKLQLLTLLMTEK</sequence>
<protein>
    <recommendedName>
        <fullName evidence="3">Band 7 domain-containing protein</fullName>
    </recommendedName>
</protein>
<gene>
    <name evidence="4" type="ORF">EI427_14070</name>
</gene>
<comment type="subcellular location">
    <subcellularLocation>
        <location evidence="1">Membrane</location>
        <topology evidence="1">Single-pass membrane protein</topology>
    </subcellularLocation>
</comment>
<dbReference type="Gene3D" id="3.30.479.30">
    <property type="entry name" value="Band 7 domain"/>
    <property type="match status" value="1"/>
</dbReference>
<accession>A0A3Q9FRW3</accession>